<evidence type="ECO:0000313" key="2">
    <source>
        <dbReference type="Proteomes" id="UP000013568"/>
    </source>
</evidence>
<feature type="non-terminal residue" evidence="1">
    <location>
        <position position="31"/>
    </location>
</feature>
<reference evidence="2" key="1">
    <citation type="journal article" date="2011" name="Genome Biol. Evol.">
        <title>Massive genomic decay in Serratia symbiotica, a recently evolved symbiont of aphids.</title>
        <authorList>
            <person name="Burke G.R."/>
            <person name="Moran N.A."/>
        </authorList>
    </citation>
    <scope>NUCLEOTIDE SEQUENCE [LARGE SCALE GENOMIC DNA]</scope>
    <source>
        <strain evidence="2">Tucson</strain>
    </source>
</reference>
<evidence type="ECO:0000313" key="1">
    <source>
        <dbReference type="EMBL" id="EFW12102.1"/>
    </source>
</evidence>
<accession>E9CN49</accession>
<sequence>MNKSTCLFPDHHIDPRRTALFMARWLLRDIA</sequence>
<gene>
    <name evidence="1" type="ORF">SSYM_1759</name>
</gene>
<dbReference type="AlphaFoldDB" id="E9CN49"/>
<dbReference type="Proteomes" id="UP000013568">
    <property type="component" value="Unassembled WGS sequence"/>
</dbReference>
<dbReference type="EMBL" id="GL636117">
    <property type="protein sequence ID" value="EFW12102.1"/>
    <property type="molecule type" value="Genomic_DNA"/>
</dbReference>
<name>E9CN49_9GAMM</name>
<proteinExistence type="predicted"/>
<keyword evidence="2" id="KW-1185">Reference proteome</keyword>
<protein>
    <submittedName>
        <fullName evidence="1">Uncharacterized protein</fullName>
    </submittedName>
</protein>
<organism evidence="1 2">
    <name type="scientific">Serratia symbiotica str. Tucson</name>
    <dbReference type="NCBI Taxonomy" id="914128"/>
    <lineage>
        <taxon>Bacteria</taxon>
        <taxon>Pseudomonadati</taxon>
        <taxon>Pseudomonadota</taxon>
        <taxon>Gammaproteobacteria</taxon>
        <taxon>Enterobacterales</taxon>
        <taxon>Yersiniaceae</taxon>
        <taxon>Serratia</taxon>
        <taxon>Serratia symbiotica</taxon>
    </lineage>
</organism>
<dbReference type="HOGENOM" id="CLU_219557_0_0_6"/>